<evidence type="ECO:0000313" key="1">
    <source>
        <dbReference type="EMBL" id="KAJ8123046.1"/>
    </source>
</evidence>
<dbReference type="EMBL" id="JAPESX010000133">
    <property type="protein sequence ID" value="KAJ8123046.1"/>
    <property type="molecule type" value="Genomic_DNA"/>
</dbReference>
<sequence>MAAATQPSAEEAGSTAMDRVVVTLSLRGPYSIPRRRLVLTRNHPVIPIGRSSKVHSKGFVPADDNAWFDNPVMSRKHAELVAKFHDNEPIGVVYIKDASSFHGTFHTANNGRNHELRLVPNQLVKLTNGDNIRFGIDIFRSEKTYPPCSVDFFIEEMAGESRHISPRGFTVPDYVDDDDDSISGDITFMSATKLPKLPILEAKSTVSNGSRPLPIDLTADGDHLPSPVIKLSSRAIINGNMASDVIDLTSEPNCESDAEVRTVDPVVPRPPGFNISPSVPAPSNSRAGSLAPMRLIHTPDGRIVVPSFPVPSDEDVYMYPDNWSEEDAESVLSEDSQQESVSSSGAMDDTNQTDDVGDLLLDHDDTSSEVGGDHKLSIDEEFYDSDGISYFNTDTDSDDGNGSSSPDEEEEDDDEEEENDEDEEDEEEDQDAMTEPSDGRHHTEMPVSLFTTLYEPTHCETTIAPANVRFGFPPSVSFTQRIPSRDRDPSPSDAALFRRLPLLDNTVSADRAQKLGEKSGKFEFFAAREKNRATIHQHQATAPVSALRETLQAVPHDDNTTIATALPNNPRSISPRPSHTPEATTIAKGREGSMPQDSAGVPDVLEALMVPDTTSIKLGDTDTNQYSAWTISGDDFINNPPVDETTMLQSARSQQADFDMTSAYKFQQSKLATSVVTGSKTRGLPIQDLLAQEPKQCLTASQSEPRPPISCVPAPAKRSFGEAFSQLDEPEEVIVSKSLDSDDSTPHVPNVSEAPCPEQTLQEPADIPATQECIIAQVPLGMKEQEIPAHEGALIFVQPANDSRPTKRRRLATVAAQVVACVALGGAATFSYLVNTAPVF</sequence>
<comment type="caution">
    <text evidence="1">The sequence shown here is derived from an EMBL/GenBank/DDBJ whole genome shotgun (WGS) entry which is preliminary data.</text>
</comment>
<proteinExistence type="predicted"/>
<organism evidence="1 2">
    <name type="scientific">Nemania bipapillata</name>
    <dbReference type="NCBI Taxonomy" id="110536"/>
    <lineage>
        <taxon>Eukaryota</taxon>
        <taxon>Fungi</taxon>
        <taxon>Dikarya</taxon>
        <taxon>Ascomycota</taxon>
        <taxon>Pezizomycotina</taxon>
        <taxon>Sordariomycetes</taxon>
        <taxon>Xylariomycetidae</taxon>
        <taxon>Xylariales</taxon>
        <taxon>Xylariaceae</taxon>
        <taxon>Nemania</taxon>
    </lineage>
</organism>
<gene>
    <name evidence="1" type="ORF">ONZ43_g910</name>
</gene>
<reference evidence="1" key="1">
    <citation type="submission" date="2022-11" db="EMBL/GenBank/DDBJ databases">
        <title>Genome Sequence of Nemania bipapillata.</title>
        <authorList>
            <person name="Buettner E."/>
        </authorList>
    </citation>
    <scope>NUCLEOTIDE SEQUENCE</scope>
    <source>
        <strain evidence="1">CP14</strain>
    </source>
</reference>
<keyword evidence="2" id="KW-1185">Reference proteome</keyword>
<protein>
    <submittedName>
        <fullName evidence="1">Uncharacterized protein</fullName>
    </submittedName>
</protein>
<accession>A0ACC2J6M7</accession>
<evidence type="ECO:0000313" key="2">
    <source>
        <dbReference type="Proteomes" id="UP001153334"/>
    </source>
</evidence>
<dbReference type="Proteomes" id="UP001153334">
    <property type="component" value="Unassembled WGS sequence"/>
</dbReference>
<name>A0ACC2J6M7_9PEZI</name>